<protein>
    <recommendedName>
        <fullName evidence="1">Flavodoxin domain-containing protein</fullName>
    </recommendedName>
</protein>
<dbReference type="OrthoDB" id="9806505at2"/>
<name>A0A7U6GFM6_CALEA</name>
<gene>
    <name evidence="2" type="ordered locus">CSE_14010</name>
</gene>
<evidence type="ECO:0000313" key="2">
    <source>
        <dbReference type="EMBL" id="BAL81527.1"/>
    </source>
</evidence>
<dbReference type="AlphaFoldDB" id="A0A7U6GFM6"/>
<organism evidence="2 3">
    <name type="scientific">Caldisericum exile (strain DSM 21853 / NBRC 104410 / AZM16c01)</name>
    <dbReference type="NCBI Taxonomy" id="511051"/>
    <lineage>
        <taxon>Bacteria</taxon>
        <taxon>Pseudomonadati</taxon>
        <taxon>Caldisericota/Cryosericota group</taxon>
        <taxon>Caldisericota</taxon>
        <taxon>Caldisericia</taxon>
        <taxon>Caldisericales</taxon>
        <taxon>Caldisericaceae</taxon>
        <taxon>Caldisericum</taxon>
    </lineage>
</organism>
<evidence type="ECO:0000313" key="3">
    <source>
        <dbReference type="Proteomes" id="UP000004793"/>
    </source>
</evidence>
<dbReference type="EMBL" id="AP012051">
    <property type="protein sequence ID" value="BAL81527.1"/>
    <property type="molecule type" value="Genomic_DNA"/>
</dbReference>
<dbReference type="KEGG" id="cex:CSE_14010"/>
<dbReference type="Pfam" id="PF12724">
    <property type="entry name" value="Flavodoxin_5"/>
    <property type="match status" value="1"/>
</dbReference>
<dbReference type="RefSeq" id="WP_014453922.1">
    <property type="nucleotide sequence ID" value="NC_017096.1"/>
</dbReference>
<dbReference type="InterPro" id="IPR026816">
    <property type="entry name" value="Flavodoxin_dom"/>
</dbReference>
<dbReference type="PANTHER" id="PTHR39201">
    <property type="entry name" value="EXPORTED PROTEIN-RELATED"/>
    <property type="match status" value="1"/>
</dbReference>
<dbReference type="Gene3D" id="3.40.50.360">
    <property type="match status" value="1"/>
</dbReference>
<sequence length="153" mass="17579">MNEIAVYFSGTGKNKLLGEAIKEIRDCKILEIKDNLKRNFFRDAFYTIIGKVVDIEPSTFDFDEFEKVFILTPIWASNIPFPMRSFIVKNRNALINKEIIFVSSSGFGERNKSVLTKLNEILGSVVEKALFVKEADVNSGKYRELLEKFLNEL</sequence>
<accession>A0A7U6GFM6</accession>
<proteinExistence type="predicted"/>
<dbReference type="Proteomes" id="UP000004793">
    <property type="component" value="Chromosome"/>
</dbReference>
<feature type="domain" description="Flavodoxin" evidence="1">
    <location>
        <begin position="52"/>
        <end position="112"/>
    </location>
</feature>
<dbReference type="InterPro" id="IPR029039">
    <property type="entry name" value="Flavoprotein-like_sf"/>
</dbReference>
<evidence type="ECO:0000259" key="1">
    <source>
        <dbReference type="Pfam" id="PF12724"/>
    </source>
</evidence>
<reference evidence="2 3" key="1">
    <citation type="submission" date="2011-01" db="EMBL/GenBank/DDBJ databases">
        <title>Whole genome sequence of Caldisericum exile AZM16c01.</title>
        <authorList>
            <person name="Narita-Yamada S."/>
            <person name="Kawakoshi A."/>
            <person name="Nakamura S."/>
            <person name="Sasagawa M."/>
            <person name="Fukada J."/>
            <person name="Sekine M."/>
            <person name="Kato Y."/>
            <person name="Fukai R."/>
            <person name="Sasaki K."/>
            <person name="Hanamaki A."/>
            <person name="Narita H."/>
            <person name="Konno Y."/>
            <person name="Mori K."/>
            <person name="Yamazaki S."/>
            <person name="Suzuki K."/>
            <person name="Fujita N."/>
        </authorList>
    </citation>
    <scope>NUCLEOTIDE SEQUENCE [LARGE SCALE GENOMIC DNA]</scope>
    <source>
        <strain evidence="3">DSM 21853 / NBRC 104410 / AZM16c01</strain>
    </source>
</reference>
<dbReference type="SUPFAM" id="SSF52218">
    <property type="entry name" value="Flavoproteins"/>
    <property type="match status" value="1"/>
</dbReference>
<dbReference type="PANTHER" id="PTHR39201:SF1">
    <property type="entry name" value="FLAVODOXIN-LIKE DOMAIN-CONTAINING PROTEIN"/>
    <property type="match status" value="1"/>
</dbReference>
<keyword evidence="3" id="KW-1185">Reference proteome</keyword>